<keyword evidence="1" id="KW-0479">Metal-binding</keyword>
<feature type="compositionally biased region" description="Polar residues" evidence="3">
    <location>
        <begin position="368"/>
        <end position="400"/>
    </location>
</feature>
<evidence type="ECO:0000256" key="2">
    <source>
        <dbReference type="ARBA" id="ARBA00023004"/>
    </source>
</evidence>
<dbReference type="GO" id="GO:0005634">
    <property type="term" value="C:nucleus"/>
    <property type="evidence" value="ECO:0007669"/>
    <property type="project" value="TreeGrafter"/>
</dbReference>
<dbReference type="SUPFAM" id="SSF51197">
    <property type="entry name" value="Clavaminate synthase-like"/>
    <property type="match status" value="1"/>
</dbReference>
<feature type="compositionally biased region" description="Polar residues" evidence="3">
    <location>
        <begin position="294"/>
        <end position="303"/>
    </location>
</feature>
<dbReference type="SMART" id="SM00558">
    <property type="entry name" value="JmjC"/>
    <property type="match status" value="1"/>
</dbReference>
<accession>A0A9P5DZC6</accession>
<protein>
    <recommendedName>
        <fullName evidence="4">JmjC domain-containing protein</fullName>
    </recommendedName>
</protein>
<feature type="region of interest" description="Disordered" evidence="3">
    <location>
        <begin position="724"/>
        <end position="756"/>
    </location>
</feature>
<dbReference type="Pfam" id="PF02373">
    <property type="entry name" value="JmjC"/>
    <property type="match status" value="1"/>
</dbReference>
<keyword evidence="2" id="KW-0408">Iron</keyword>
<dbReference type="EMBL" id="PVQB02000112">
    <property type="protein sequence ID" value="KAF4342957.1"/>
    <property type="molecule type" value="Genomic_DNA"/>
</dbReference>
<dbReference type="PANTHER" id="PTHR10694">
    <property type="entry name" value="LYSINE-SPECIFIC DEMETHYLASE"/>
    <property type="match status" value="1"/>
</dbReference>
<feature type="compositionally biased region" description="Acidic residues" evidence="3">
    <location>
        <begin position="150"/>
        <end position="161"/>
    </location>
</feature>
<comment type="caution">
    <text evidence="5">The sequence shown here is derived from an EMBL/GenBank/DDBJ whole genome shotgun (WGS) entry which is preliminary data.</text>
</comment>
<feature type="compositionally biased region" description="Low complexity" evidence="3">
    <location>
        <begin position="355"/>
        <end position="367"/>
    </location>
</feature>
<dbReference type="PANTHER" id="PTHR10694:SF33">
    <property type="entry name" value="LYSINE-SPECIFIC DEMETHYLASE 5"/>
    <property type="match status" value="1"/>
</dbReference>
<feature type="compositionally biased region" description="Polar residues" evidence="3">
    <location>
        <begin position="115"/>
        <end position="149"/>
    </location>
</feature>
<dbReference type="AlphaFoldDB" id="A0A9P5DZC6"/>
<keyword evidence="6" id="KW-1185">Reference proteome</keyword>
<feature type="region of interest" description="Disordered" evidence="3">
    <location>
        <begin position="339"/>
        <end position="400"/>
    </location>
</feature>
<sequence>MTTKNDLILATVEQLMSDVTTFQTELEKIPMPRSTRSRKPGQEENQLQTVLSKFTDLRDIIQTLHLQAKEAQTESHIVSNIAAGPNQQTMDRDMNDTEMITHSENAGSQEEIPRQSPSHVPSPAQDSQPNVSENRSMGGNITADSLATTNDEDSEGLDDSMTDTQVDTTANRQPQEAASPEHQPAEGASMDDVPRVDDGPAIVEVSRDAEHASAACRHRQTQRIIATEMEEESREVNQTNDATEGPLLRDPPSQDGQKDQTCNAPSDLQTQPSGDQSIPQTLDNVPARADGNPAQPTATQGSAETEDTQMTDAEPEMRQRAAMLAPVALVNGIRPATPCIPRPENNAEVARHSKWSSQSSDTSGTISPTCSTASGTGSVSTRHTTPDSTSMREQANELATSDRMTSVFERYFIDSEDTPTLNPDQLGRNMPKTLSELSETTNYAHKVRLPWIVEAVLPDIKTELKQEGDADVQFNIFEKKDENGIIVSRDDPVKGRKFEWPDFEKRGSPMTARNAYLELERFLANPMEAVSYYCGLMKSSLWDLCPLYSGDQLDIKEITRVNEPYTHLGKKYSATAMHKEDDKCGSVNVGFLGTKLFLRVLTEDTEKFEGWVRANYKCKPCPQFVRHLNIFFKPKQLEAAGIRFELLIQRPGDLIETKPHQYHQVLNLEDSLAISINFLPPGVTPNFKDANNPLKVCNECGFKRLCGLPGFHVKWVDPDMPAPGTNEAISSIKRRKRKAPPEPLEAGARNTRGYTDSSETFSKTVKMIESEAPFFKLVSQPSLDEQHVMKMAAAILSIPAIDQFKGLVSAWRNRNEHITISPEGDALKQCALYLKNASSKSAIGKFHLRHSRALLARLVDNWKSEQSYTRLGKKEKADLARKLEMDDNELTNSLREGRMWNEVCGDFHGLLPFIPLNFGPPFNLSVQDWKQLGKSQVKTLHQLIDCDDTRRLCKAGQTFENIVARGQHVVFEWEQKNLDSQSLWGVVECTVAD</sequence>
<feature type="region of interest" description="Disordered" evidence="3">
    <location>
        <begin position="103"/>
        <end position="197"/>
    </location>
</feature>
<name>A0A9P5DZC6_9HYPO</name>
<feature type="region of interest" description="Disordered" evidence="3">
    <location>
        <begin position="227"/>
        <end position="312"/>
    </location>
</feature>
<dbReference type="GO" id="GO:0046872">
    <property type="term" value="F:metal ion binding"/>
    <property type="evidence" value="ECO:0007669"/>
    <property type="project" value="UniProtKB-KW"/>
</dbReference>
<feature type="compositionally biased region" description="Polar residues" evidence="3">
    <location>
        <begin position="162"/>
        <end position="176"/>
    </location>
</feature>
<dbReference type="GO" id="GO:0006355">
    <property type="term" value="P:regulation of DNA-templated transcription"/>
    <property type="evidence" value="ECO:0007669"/>
    <property type="project" value="TreeGrafter"/>
</dbReference>
<dbReference type="OrthoDB" id="5153694at2759"/>
<evidence type="ECO:0000256" key="3">
    <source>
        <dbReference type="SAM" id="MobiDB-lite"/>
    </source>
</evidence>
<evidence type="ECO:0000313" key="5">
    <source>
        <dbReference type="EMBL" id="KAF4342957.1"/>
    </source>
</evidence>
<dbReference type="GO" id="GO:0034647">
    <property type="term" value="F:histone H3K4me/H3K4me2/H3K4me3 demethylase activity"/>
    <property type="evidence" value="ECO:0007669"/>
    <property type="project" value="TreeGrafter"/>
</dbReference>
<reference evidence="5" key="1">
    <citation type="journal article" date="2017" name="Mycologia">
        <title>Fusarium algeriense, sp. nov., a novel toxigenic crown rot pathogen of durum wheat from Algeria is nested in the Fusarium burgessii species complex.</title>
        <authorList>
            <person name="Laraba I."/>
            <person name="Keddad A."/>
            <person name="Boureghda H."/>
            <person name="Abdallah N."/>
            <person name="Vaughan M.M."/>
            <person name="Proctor R.H."/>
            <person name="Busman M."/>
            <person name="O'Donnell K."/>
        </authorList>
    </citation>
    <scope>NUCLEOTIDE SEQUENCE</scope>
    <source>
        <strain evidence="5">NRRL 25174</strain>
    </source>
</reference>
<gene>
    <name evidence="5" type="ORF">FBEOM_3047</name>
</gene>
<proteinExistence type="predicted"/>
<dbReference type="InterPro" id="IPR003347">
    <property type="entry name" value="JmjC_dom"/>
</dbReference>
<dbReference type="Proteomes" id="UP000730481">
    <property type="component" value="Unassembled WGS sequence"/>
</dbReference>
<organism evidence="5 6">
    <name type="scientific">Fusarium beomiforme</name>
    <dbReference type="NCBI Taxonomy" id="44412"/>
    <lineage>
        <taxon>Eukaryota</taxon>
        <taxon>Fungi</taxon>
        <taxon>Dikarya</taxon>
        <taxon>Ascomycota</taxon>
        <taxon>Pezizomycotina</taxon>
        <taxon>Sordariomycetes</taxon>
        <taxon>Hypocreomycetidae</taxon>
        <taxon>Hypocreales</taxon>
        <taxon>Nectriaceae</taxon>
        <taxon>Fusarium</taxon>
        <taxon>Fusarium burgessii species complex</taxon>
    </lineage>
</organism>
<dbReference type="Gene3D" id="2.60.120.650">
    <property type="entry name" value="Cupin"/>
    <property type="match status" value="1"/>
</dbReference>
<evidence type="ECO:0000313" key="6">
    <source>
        <dbReference type="Proteomes" id="UP000730481"/>
    </source>
</evidence>
<dbReference type="GO" id="GO:0000785">
    <property type="term" value="C:chromatin"/>
    <property type="evidence" value="ECO:0007669"/>
    <property type="project" value="TreeGrafter"/>
</dbReference>
<evidence type="ECO:0000256" key="1">
    <source>
        <dbReference type="ARBA" id="ARBA00022723"/>
    </source>
</evidence>
<feature type="domain" description="JmjC" evidence="4">
    <location>
        <begin position="512"/>
        <end position="695"/>
    </location>
</feature>
<reference evidence="5" key="2">
    <citation type="submission" date="2020-02" db="EMBL/GenBank/DDBJ databases">
        <title>Identification and distribution of gene clusters putatively required for synthesis of sphingolipid metabolism inhibitors in phylogenetically diverse species of the filamentous fungus Fusarium.</title>
        <authorList>
            <person name="Kim H.-S."/>
            <person name="Busman M."/>
            <person name="Brown D.W."/>
            <person name="Divon H."/>
            <person name="Uhlig S."/>
            <person name="Proctor R.H."/>
        </authorList>
    </citation>
    <scope>NUCLEOTIDE SEQUENCE</scope>
    <source>
        <strain evidence="5">NRRL 25174</strain>
    </source>
</reference>
<dbReference type="PROSITE" id="PS51184">
    <property type="entry name" value="JMJC"/>
    <property type="match status" value="1"/>
</dbReference>
<feature type="compositionally biased region" description="Polar residues" evidence="3">
    <location>
        <begin position="259"/>
        <end position="283"/>
    </location>
</feature>
<evidence type="ECO:0000259" key="4">
    <source>
        <dbReference type="PROSITE" id="PS51184"/>
    </source>
</evidence>